<dbReference type="InterPro" id="IPR043128">
    <property type="entry name" value="Rev_trsase/Diguanyl_cyclase"/>
</dbReference>
<organism evidence="6 7">
    <name type="scientific">Arcobacter lacus</name>
    <dbReference type="NCBI Taxonomy" id="1912876"/>
    <lineage>
        <taxon>Bacteria</taxon>
        <taxon>Pseudomonadati</taxon>
        <taxon>Campylobacterota</taxon>
        <taxon>Epsilonproteobacteria</taxon>
        <taxon>Campylobacterales</taxon>
        <taxon>Arcobacteraceae</taxon>
        <taxon>Arcobacter</taxon>
    </lineage>
</organism>
<keyword evidence="3" id="KW-0597">Phosphoprotein</keyword>
<dbReference type="PROSITE" id="PS50887">
    <property type="entry name" value="GGDEF"/>
    <property type="match status" value="1"/>
</dbReference>
<evidence type="ECO:0000313" key="6">
    <source>
        <dbReference type="EMBL" id="PUE64719.1"/>
    </source>
</evidence>
<dbReference type="PROSITE" id="PS50110">
    <property type="entry name" value="RESPONSE_REGULATORY"/>
    <property type="match status" value="1"/>
</dbReference>
<dbReference type="EMBL" id="MUXF01000019">
    <property type="protein sequence ID" value="PUE64719.1"/>
    <property type="molecule type" value="Genomic_DNA"/>
</dbReference>
<sequence length="304" mass="34716">MLEHKKPTILIVDDMTTNLLLLSDLLKDDCNIKISKSGTKALEILNAPNDIDLVLLDIEMPDINGYEVCKELKNNNKTKNLPIVFITAKNSEEDEEFALNLGAIDYITKPFSKAILKLRLKNHLELKLKTDLLEQLSMYDGLTNIRNRRFFDEAFETTFLEIKRENKNLAVMMIDIDFFKPYNDNYGHGKGDEALKKVAFALQSTIKRPTDLVARYGGEEFVILLKDIDKPGLETVAKNLLEAVRDLKITHDFSKVANFITVSIGISYYNTNKDITKLELLMKSDETLYKVKNSGRNNFSILDI</sequence>
<keyword evidence="7" id="KW-1185">Reference proteome</keyword>
<dbReference type="SMART" id="SM00267">
    <property type="entry name" value="GGDEF"/>
    <property type="match status" value="1"/>
</dbReference>
<dbReference type="SUPFAM" id="SSF52172">
    <property type="entry name" value="CheY-like"/>
    <property type="match status" value="1"/>
</dbReference>
<dbReference type="InterPro" id="IPR050469">
    <property type="entry name" value="Diguanylate_Cyclase"/>
</dbReference>
<dbReference type="PANTHER" id="PTHR45138:SF9">
    <property type="entry name" value="DIGUANYLATE CYCLASE DGCM-RELATED"/>
    <property type="match status" value="1"/>
</dbReference>
<evidence type="ECO:0000256" key="3">
    <source>
        <dbReference type="PROSITE-ProRule" id="PRU00169"/>
    </source>
</evidence>
<dbReference type="InterPro" id="IPR011006">
    <property type="entry name" value="CheY-like_superfamily"/>
</dbReference>
<dbReference type="SUPFAM" id="SSF55073">
    <property type="entry name" value="Nucleotide cyclase"/>
    <property type="match status" value="1"/>
</dbReference>
<dbReference type="Gene3D" id="3.40.50.2300">
    <property type="match status" value="1"/>
</dbReference>
<evidence type="ECO:0000259" key="5">
    <source>
        <dbReference type="PROSITE" id="PS50887"/>
    </source>
</evidence>
<dbReference type="PANTHER" id="PTHR45138">
    <property type="entry name" value="REGULATORY COMPONENTS OF SENSORY TRANSDUCTION SYSTEM"/>
    <property type="match status" value="1"/>
</dbReference>
<dbReference type="Proteomes" id="UP000251311">
    <property type="component" value="Unassembled WGS sequence"/>
</dbReference>
<dbReference type="Pfam" id="PF00990">
    <property type="entry name" value="GGDEF"/>
    <property type="match status" value="1"/>
</dbReference>
<dbReference type="InterPro" id="IPR001789">
    <property type="entry name" value="Sig_transdc_resp-reg_receiver"/>
</dbReference>
<comment type="catalytic activity">
    <reaction evidence="2">
        <text>2 GTP = 3',3'-c-di-GMP + 2 diphosphate</text>
        <dbReference type="Rhea" id="RHEA:24898"/>
        <dbReference type="ChEBI" id="CHEBI:33019"/>
        <dbReference type="ChEBI" id="CHEBI:37565"/>
        <dbReference type="ChEBI" id="CHEBI:58805"/>
        <dbReference type="EC" id="2.7.7.65"/>
    </reaction>
</comment>
<accession>A0ABX5JIF3</accession>
<dbReference type="Gene3D" id="3.30.70.270">
    <property type="match status" value="1"/>
</dbReference>
<evidence type="ECO:0000259" key="4">
    <source>
        <dbReference type="PROSITE" id="PS50110"/>
    </source>
</evidence>
<evidence type="ECO:0000256" key="2">
    <source>
        <dbReference type="ARBA" id="ARBA00034247"/>
    </source>
</evidence>
<dbReference type="InterPro" id="IPR000160">
    <property type="entry name" value="GGDEF_dom"/>
</dbReference>
<feature type="domain" description="GGDEF" evidence="5">
    <location>
        <begin position="167"/>
        <end position="304"/>
    </location>
</feature>
<dbReference type="Pfam" id="PF00072">
    <property type="entry name" value="Response_reg"/>
    <property type="match status" value="1"/>
</dbReference>
<dbReference type="SMART" id="SM00448">
    <property type="entry name" value="REC"/>
    <property type="match status" value="1"/>
</dbReference>
<gene>
    <name evidence="6" type="ORF">B0175_09920</name>
</gene>
<feature type="modified residue" description="4-aspartylphosphate" evidence="3">
    <location>
        <position position="57"/>
    </location>
</feature>
<protein>
    <recommendedName>
        <fullName evidence="1">diguanylate cyclase</fullName>
        <ecNumber evidence="1">2.7.7.65</ecNumber>
    </recommendedName>
</protein>
<dbReference type="InterPro" id="IPR029787">
    <property type="entry name" value="Nucleotide_cyclase"/>
</dbReference>
<comment type="caution">
    <text evidence="6">The sequence shown here is derived from an EMBL/GenBank/DDBJ whole genome shotgun (WGS) entry which is preliminary data.</text>
</comment>
<evidence type="ECO:0000313" key="7">
    <source>
        <dbReference type="Proteomes" id="UP000251311"/>
    </source>
</evidence>
<dbReference type="NCBIfam" id="TIGR00254">
    <property type="entry name" value="GGDEF"/>
    <property type="match status" value="1"/>
</dbReference>
<evidence type="ECO:0000256" key="1">
    <source>
        <dbReference type="ARBA" id="ARBA00012528"/>
    </source>
</evidence>
<proteinExistence type="predicted"/>
<name>A0ABX5JIF3_9BACT</name>
<feature type="domain" description="Response regulatory" evidence="4">
    <location>
        <begin position="8"/>
        <end position="124"/>
    </location>
</feature>
<reference evidence="6 7" key="1">
    <citation type="submission" date="2017-02" db="EMBL/GenBank/DDBJ databases">
        <title>Arcobacter lacus sp. nov., a new species isolated from reclaimed water.</title>
        <authorList>
            <person name="Figueras M.J."/>
            <person name="Perez-Cataluna A."/>
            <person name="Salas-Masso N."/>
        </authorList>
    </citation>
    <scope>NUCLEOTIDE SEQUENCE [LARGE SCALE GENOMIC DNA]</scope>
    <source>
        <strain evidence="6 7">RW43-9</strain>
    </source>
</reference>
<dbReference type="CDD" id="cd01949">
    <property type="entry name" value="GGDEF"/>
    <property type="match status" value="1"/>
</dbReference>
<dbReference type="EC" id="2.7.7.65" evidence="1"/>